<keyword evidence="3 6" id="KW-0812">Transmembrane</keyword>
<dbReference type="GO" id="GO:0012505">
    <property type="term" value="C:endomembrane system"/>
    <property type="evidence" value="ECO:0007669"/>
    <property type="project" value="UniProtKB-SubCell"/>
</dbReference>
<feature type="transmembrane region" description="Helical" evidence="6">
    <location>
        <begin position="82"/>
        <end position="100"/>
    </location>
</feature>
<keyword evidence="5 6" id="KW-0472">Membrane</keyword>
<dbReference type="InterPro" id="IPR031926">
    <property type="entry name" value="TMEM135_N"/>
</dbReference>
<organism evidence="8 9">
    <name type="scientific">Mortierella alpina</name>
    <name type="common">Oleaginous fungus</name>
    <name type="synonym">Mortierella renispora</name>
    <dbReference type="NCBI Taxonomy" id="64518"/>
    <lineage>
        <taxon>Eukaryota</taxon>
        <taxon>Fungi</taxon>
        <taxon>Fungi incertae sedis</taxon>
        <taxon>Mucoromycota</taxon>
        <taxon>Mortierellomycotina</taxon>
        <taxon>Mortierellomycetes</taxon>
        <taxon>Mortierellales</taxon>
        <taxon>Mortierellaceae</taxon>
        <taxon>Mortierella</taxon>
    </lineage>
</organism>
<comment type="caution">
    <text evidence="8">The sequence shown here is derived from an EMBL/GenBank/DDBJ whole genome shotgun (WGS) entry which is preliminary data.</text>
</comment>
<accession>A0A9P6LY61</accession>
<dbReference type="PANTHER" id="PTHR12459">
    <property type="entry name" value="TRANSMEMBRANE PROTEIN 135-RELATED"/>
    <property type="match status" value="1"/>
</dbReference>
<feature type="domain" description="Transmembrane protein 135 N-terminal" evidence="7">
    <location>
        <begin position="357"/>
        <end position="477"/>
    </location>
</feature>
<evidence type="ECO:0000313" key="8">
    <source>
        <dbReference type="EMBL" id="KAF9953389.1"/>
    </source>
</evidence>
<dbReference type="EMBL" id="JAAAHY010001045">
    <property type="protein sequence ID" value="KAF9953389.1"/>
    <property type="molecule type" value="Genomic_DNA"/>
</dbReference>
<gene>
    <name evidence="8" type="ORF">BGZ70_000263</name>
</gene>
<dbReference type="PANTHER" id="PTHR12459:SF15">
    <property type="entry name" value="TRANSMEMBRANE PROTEIN 135"/>
    <property type="match status" value="1"/>
</dbReference>
<dbReference type="AlphaFoldDB" id="A0A9P6LY61"/>
<proteinExistence type="inferred from homology"/>
<keyword evidence="9" id="KW-1185">Reference proteome</keyword>
<keyword evidence="4 6" id="KW-1133">Transmembrane helix</keyword>
<comment type="subcellular location">
    <subcellularLocation>
        <location evidence="1">Endomembrane system</location>
        <topology evidence="1">Multi-pass membrane protein</topology>
    </subcellularLocation>
</comment>
<dbReference type="OrthoDB" id="291792at2759"/>
<feature type="transmembrane region" description="Helical" evidence="6">
    <location>
        <begin position="120"/>
        <end position="143"/>
    </location>
</feature>
<evidence type="ECO:0000256" key="4">
    <source>
        <dbReference type="ARBA" id="ARBA00022989"/>
    </source>
</evidence>
<evidence type="ECO:0000313" key="9">
    <source>
        <dbReference type="Proteomes" id="UP000738359"/>
    </source>
</evidence>
<reference evidence="8" key="1">
    <citation type="journal article" date="2020" name="Fungal Divers.">
        <title>Resolving the Mortierellaceae phylogeny through synthesis of multi-gene phylogenetics and phylogenomics.</title>
        <authorList>
            <person name="Vandepol N."/>
            <person name="Liber J."/>
            <person name="Desiro A."/>
            <person name="Na H."/>
            <person name="Kennedy M."/>
            <person name="Barry K."/>
            <person name="Grigoriev I.V."/>
            <person name="Miller A.N."/>
            <person name="O'Donnell K."/>
            <person name="Stajich J.E."/>
            <person name="Bonito G."/>
        </authorList>
    </citation>
    <scope>NUCLEOTIDE SEQUENCE</scope>
    <source>
        <strain evidence="8">CK1249</strain>
    </source>
</reference>
<sequence length="528" mass="59000">MDNAWENFLEAIAALISKALTNKETEKVIAGFGNFQQRLQRLSSHNLQRLNLEITESAKRVNRCKHEGKTCSQNVTRGFLKTWVVAYLAKYLIAVLPALLKGKVFKNPSILKKGGGSDTIGFAFFLSSFLSAYKLVLCTMRYYRPNHEGDRLNAFVAGSVAGLTLLLDKNKSRRTALTLYLFTRSIQFGSSYAMKNWAEHRHAKKAALRQTLRDDLDASSDEKGALVTKAGWDDMLAKGLSASAATALMSLTASVNLYSCVIEPDAMPRSYYNFIMQHSGLPQKFGPMFPPLVETFRSQFELLKEGPSGFENIGIPAGVPTHEFIAQNVSPNIATLFPQNIHHDYQCCALLHPLYGCNRHALDTLTGEFGRALKMYGTLNAIVTLVFQHKRLVSNPKESVKRYIKSTLRSCLFLALYVLAAFYVPCLSRRILGRESNINYLVNGIVAGFAVLIEAPGRQMELALYCLPRALETTWKLMLKRGIVRNIAHADIALFSASMGVMMTLYQNEPSVINKHYLTVLTRIFGRN</sequence>
<evidence type="ECO:0000256" key="5">
    <source>
        <dbReference type="ARBA" id="ARBA00023136"/>
    </source>
</evidence>
<evidence type="ECO:0000256" key="2">
    <source>
        <dbReference type="ARBA" id="ARBA00008924"/>
    </source>
</evidence>
<protein>
    <recommendedName>
        <fullName evidence="7">Transmembrane protein 135 N-terminal domain-containing protein</fullName>
    </recommendedName>
</protein>
<dbReference type="Pfam" id="PF15982">
    <property type="entry name" value="TMEM135_C_rich"/>
    <property type="match status" value="1"/>
</dbReference>
<evidence type="ECO:0000256" key="1">
    <source>
        <dbReference type="ARBA" id="ARBA00004127"/>
    </source>
</evidence>
<dbReference type="InterPro" id="IPR026749">
    <property type="entry name" value="Tmem135"/>
</dbReference>
<evidence type="ECO:0000259" key="7">
    <source>
        <dbReference type="Pfam" id="PF15982"/>
    </source>
</evidence>
<comment type="similarity">
    <text evidence="2">Belongs to the TMEM135 family.</text>
</comment>
<name>A0A9P6LY61_MORAP</name>
<feature type="transmembrane region" description="Helical" evidence="6">
    <location>
        <begin position="411"/>
        <end position="432"/>
    </location>
</feature>
<dbReference type="Proteomes" id="UP000738359">
    <property type="component" value="Unassembled WGS sequence"/>
</dbReference>
<evidence type="ECO:0000256" key="6">
    <source>
        <dbReference type="SAM" id="Phobius"/>
    </source>
</evidence>
<evidence type="ECO:0000256" key="3">
    <source>
        <dbReference type="ARBA" id="ARBA00022692"/>
    </source>
</evidence>